<dbReference type="InterPro" id="IPR020471">
    <property type="entry name" value="AKR"/>
</dbReference>
<name>A0A0R2MRX7_9LACO</name>
<evidence type="ECO:0000256" key="6">
    <source>
        <dbReference type="PIRSR" id="PIRSR000097-3"/>
    </source>
</evidence>
<evidence type="ECO:0000313" key="8">
    <source>
        <dbReference type="EMBL" id="KRO16344.1"/>
    </source>
</evidence>
<feature type="site" description="Lowers pKa of active site Tyr" evidence="6">
    <location>
        <position position="64"/>
    </location>
</feature>
<dbReference type="AlphaFoldDB" id="A0A0R2MRX7"/>
<evidence type="ECO:0000256" key="1">
    <source>
        <dbReference type="ARBA" id="ARBA00007905"/>
    </source>
</evidence>
<evidence type="ECO:0000256" key="5">
    <source>
        <dbReference type="PIRSR" id="PIRSR000097-2"/>
    </source>
</evidence>
<dbReference type="InterPro" id="IPR036812">
    <property type="entry name" value="NAD(P)_OxRdtase_dom_sf"/>
</dbReference>
<dbReference type="PROSITE" id="PS00798">
    <property type="entry name" value="ALDOKETO_REDUCTASE_1"/>
    <property type="match status" value="1"/>
</dbReference>
<dbReference type="CDD" id="cd19071">
    <property type="entry name" value="AKR_AKR1-5-like"/>
    <property type="match status" value="1"/>
</dbReference>
<dbReference type="InterPro" id="IPR018170">
    <property type="entry name" value="Aldo/ket_reductase_CS"/>
</dbReference>
<dbReference type="PROSITE" id="PS00062">
    <property type="entry name" value="ALDOKETO_REDUCTASE_2"/>
    <property type="match status" value="1"/>
</dbReference>
<dbReference type="SUPFAM" id="SSF51430">
    <property type="entry name" value="NAD(P)-linked oxidoreductase"/>
    <property type="match status" value="1"/>
</dbReference>
<feature type="domain" description="NADP-dependent oxidoreductase" evidence="7">
    <location>
        <begin position="15"/>
        <end position="257"/>
    </location>
</feature>
<evidence type="ECO:0000313" key="9">
    <source>
        <dbReference type="Proteomes" id="UP000050969"/>
    </source>
</evidence>
<dbReference type="GO" id="GO:0016616">
    <property type="term" value="F:oxidoreductase activity, acting on the CH-OH group of donors, NAD or NADP as acceptor"/>
    <property type="evidence" value="ECO:0007669"/>
    <property type="project" value="UniProtKB-ARBA"/>
</dbReference>
<sequence>MEIEAVGYGTFRTPAGVARQAVADAIKVGYRHIDTAAVYENETEVGQGIKDSGVARKDLFVTSKLWNTERGYDKTKAAFQASLDRLDMDYLDLYLIHWPANTRQFGDQAESLNAETWRALEDLYNEGKIRAIGVSNFMPHHVEALMKTARIKPMVDQIEVHPGWTHATEIKALQAMDILVEGWAPLGGQGATVLTNPTMIEIGEKHGKSSAQVALRWSLQQGVLPLPKSTHIERMKQNADIFDFELSDAEMATISALKDLGGQSVDPDEVDY</sequence>
<dbReference type="PANTHER" id="PTHR43827">
    <property type="entry name" value="2,5-DIKETO-D-GLUCONIC ACID REDUCTASE"/>
    <property type="match status" value="1"/>
</dbReference>
<dbReference type="InterPro" id="IPR023210">
    <property type="entry name" value="NADP_OxRdtase_dom"/>
</dbReference>
<organism evidence="8 9">
    <name type="scientific">Lacticaseibacillus saniviri JCM 17471 = DSM 24301</name>
    <dbReference type="NCBI Taxonomy" id="1293598"/>
    <lineage>
        <taxon>Bacteria</taxon>
        <taxon>Bacillati</taxon>
        <taxon>Bacillota</taxon>
        <taxon>Bacilli</taxon>
        <taxon>Lactobacillales</taxon>
        <taxon>Lactobacillaceae</taxon>
        <taxon>Lacticaseibacillus</taxon>
    </lineage>
</organism>
<feature type="active site" description="Proton donor" evidence="4">
    <location>
        <position position="39"/>
    </location>
</feature>
<accession>A0A0R2MRX7</accession>
<reference evidence="8 9" key="1">
    <citation type="journal article" date="2015" name="Genome Announc.">
        <title>Expanding the biotechnology potential of lactobacilli through comparative genomics of 213 strains and associated genera.</title>
        <authorList>
            <person name="Sun Z."/>
            <person name="Harris H.M."/>
            <person name="McCann A."/>
            <person name="Guo C."/>
            <person name="Argimon S."/>
            <person name="Zhang W."/>
            <person name="Yang X."/>
            <person name="Jeffery I.B."/>
            <person name="Cooney J.C."/>
            <person name="Kagawa T.F."/>
            <person name="Liu W."/>
            <person name="Song Y."/>
            <person name="Salvetti E."/>
            <person name="Wrobel A."/>
            <person name="Rasinkangas P."/>
            <person name="Parkhill J."/>
            <person name="Rea M.C."/>
            <person name="O'Sullivan O."/>
            <person name="Ritari J."/>
            <person name="Douillard F.P."/>
            <person name="Paul Ross R."/>
            <person name="Yang R."/>
            <person name="Briner A.E."/>
            <person name="Felis G.E."/>
            <person name="de Vos W.M."/>
            <person name="Barrangou R."/>
            <person name="Klaenhammer T.R."/>
            <person name="Caufield P.W."/>
            <person name="Cui Y."/>
            <person name="Zhang H."/>
            <person name="O'Toole P.W."/>
        </authorList>
    </citation>
    <scope>NUCLEOTIDE SEQUENCE [LARGE SCALE GENOMIC DNA]</scope>
    <source>
        <strain evidence="8 9">DSM 24301</strain>
    </source>
</reference>
<dbReference type="Proteomes" id="UP000050969">
    <property type="component" value="Unassembled WGS sequence"/>
</dbReference>
<dbReference type="Pfam" id="PF00248">
    <property type="entry name" value="Aldo_ket_red"/>
    <property type="match status" value="1"/>
</dbReference>
<protein>
    <submittedName>
        <fullName evidence="8">Oxidoreductase</fullName>
    </submittedName>
</protein>
<comment type="similarity">
    <text evidence="1">Belongs to the aldo/keto reductase family.</text>
</comment>
<evidence type="ECO:0000256" key="2">
    <source>
        <dbReference type="ARBA" id="ARBA00022857"/>
    </source>
</evidence>
<proteinExistence type="inferred from homology"/>
<dbReference type="PIRSF" id="PIRSF000097">
    <property type="entry name" value="AKR"/>
    <property type="match status" value="1"/>
</dbReference>
<comment type="caution">
    <text evidence="8">The sequence shown here is derived from an EMBL/GenBank/DDBJ whole genome shotgun (WGS) entry which is preliminary data.</text>
</comment>
<dbReference type="PROSITE" id="PS00063">
    <property type="entry name" value="ALDOKETO_REDUCTASE_3"/>
    <property type="match status" value="1"/>
</dbReference>
<keyword evidence="2" id="KW-0521">NADP</keyword>
<keyword evidence="9" id="KW-1185">Reference proteome</keyword>
<keyword evidence="3" id="KW-0560">Oxidoreductase</keyword>
<dbReference type="PANTHER" id="PTHR43827:SF3">
    <property type="entry name" value="NADP-DEPENDENT OXIDOREDUCTASE DOMAIN-CONTAINING PROTEIN"/>
    <property type="match status" value="1"/>
</dbReference>
<evidence type="ECO:0000256" key="4">
    <source>
        <dbReference type="PIRSR" id="PIRSR000097-1"/>
    </source>
</evidence>
<gene>
    <name evidence="8" type="ORF">IV56_GL001125</name>
</gene>
<dbReference type="EMBL" id="JQCE01000038">
    <property type="protein sequence ID" value="KRO16344.1"/>
    <property type="molecule type" value="Genomic_DNA"/>
</dbReference>
<feature type="binding site" evidence="5">
    <location>
        <position position="97"/>
    </location>
    <ligand>
        <name>substrate</name>
    </ligand>
</feature>
<evidence type="ECO:0000256" key="3">
    <source>
        <dbReference type="ARBA" id="ARBA00023002"/>
    </source>
</evidence>
<dbReference type="PRINTS" id="PR00069">
    <property type="entry name" value="ALDKETRDTASE"/>
</dbReference>
<dbReference type="Gene3D" id="3.20.20.100">
    <property type="entry name" value="NADP-dependent oxidoreductase domain"/>
    <property type="match status" value="1"/>
</dbReference>
<dbReference type="FunFam" id="3.20.20.100:FF:000015">
    <property type="entry name" value="Oxidoreductase, aldo/keto reductase family"/>
    <property type="match status" value="1"/>
</dbReference>
<dbReference type="STRING" id="1293598.IV56_GL001125"/>
<evidence type="ECO:0000259" key="7">
    <source>
        <dbReference type="Pfam" id="PF00248"/>
    </source>
</evidence>
<dbReference type="PATRIC" id="fig|1293598.4.peg.1188"/>